<dbReference type="GO" id="GO:0032259">
    <property type="term" value="P:methylation"/>
    <property type="evidence" value="ECO:0007669"/>
    <property type="project" value="UniProtKB-KW"/>
</dbReference>
<proteinExistence type="predicted"/>
<organism evidence="1 2">
    <name type="scientific">Caulobacter segnis</name>
    <dbReference type="NCBI Taxonomy" id="88688"/>
    <lineage>
        <taxon>Bacteria</taxon>
        <taxon>Pseudomonadati</taxon>
        <taxon>Pseudomonadota</taxon>
        <taxon>Alphaproteobacteria</taxon>
        <taxon>Caulobacterales</taxon>
        <taxon>Caulobacteraceae</taxon>
        <taxon>Caulobacter</taxon>
    </lineage>
</organism>
<protein>
    <submittedName>
        <fullName evidence="1">Methyltransferase</fullName>
    </submittedName>
</protein>
<dbReference type="PROSITE" id="PS51257">
    <property type="entry name" value="PROKAR_LIPOPROTEIN"/>
    <property type="match status" value="1"/>
</dbReference>
<comment type="caution">
    <text evidence="1">The sequence shown here is derived from an EMBL/GenBank/DDBJ whole genome shotgun (WGS) entry which is preliminary data.</text>
</comment>
<reference evidence="1 2" key="1">
    <citation type="submission" date="2017-08" db="EMBL/GenBank/DDBJ databases">
        <title>Infants hospitalized years apart are colonized by the same room-sourced microbial strains.</title>
        <authorList>
            <person name="Brooks B."/>
            <person name="Olm M.R."/>
            <person name="Firek B.A."/>
            <person name="Baker R."/>
            <person name="Thomas B.C."/>
            <person name="Morowitz M.J."/>
            <person name="Banfield J.F."/>
        </authorList>
    </citation>
    <scope>NUCLEOTIDE SEQUENCE [LARGE SCALE GENOMIC DNA]</scope>
    <source>
        <strain evidence="1">S2_003_000_R2_4</strain>
    </source>
</reference>
<dbReference type="GO" id="GO:0008168">
    <property type="term" value="F:methyltransferase activity"/>
    <property type="evidence" value="ECO:0007669"/>
    <property type="project" value="UniProtKB-KW"/>
</dbReference>
<evidence type="ECO:0000313" key="2">
    <source>
        <dbReference type="Proteomes" id="UP000249393"/>
    </source>
</evidence>
<keyword evidence="1" id="KW-0489">Methyltransferase</keyword>
<accession>A0A2W5VEI4</accession>
<dbReference type="Proteomes" id="UP000249393">
    <property type="component" value="Unassembled WGS sequence"/>
</dbReference>
<keyword evidence="1" id="KW-0808">Transferase</keyword>
<evidence type="ECO:0000313" key="1">
    <source>
        <dbReference type="EMBL" id="PZR33755.1"/>
    </source>
</evidence>
<dbReference type="EMBL" id="QFQZ01000037">
    <property type="protein sequence ID" value="PZR33755.1"/>
    <property type="molecule type" value="Genomic_DNA"/>
</dbReference>
<sequence length="30" mass="3037">MRKPLLSLVAVLGLAACATQPMLGPPPPPP</sequence>
<feature type="non-terminal residue" evidence="1">
    <location>
        <position position="30"/>
    </location>
</feature>
<dbReference type="AlphaFoldDB" id="A0A2W5VEI4"/>
<gene>
    <name evidence="1" type="ORF">DI526_12680</name>
</gene>
<name>A0A2W5VEI4_9CAUL</name>
<dbReference type="RefSeq" id="WP_304278431.1">
    <property type="nucleotide sequence ID" value="NZ_QFQZ01000037.1"/>
</dbReference>